<protein>
    <submittedName>
        <fullName evidence="2">Uncharacterized protein</fullName>
    </submittedName>
</protein>
<evidence type="ECO:0000313" key="3">
    <source>
        <dbReference type="Proteomes" id="UP000591131"/>
    </source>
</evidence>
<comment type="caution">
    <text evidence="2">The sequence shown here is derived from an EMBL/GenBank/DDBJ whole genome shotgun (WGS) entry which is preliminary data.</text>
</comment>
<sequence>MKCIIIILQARIISATLENGKASVDGYTPVNFQCTEQRCNTELIACLNDHEGPEADGPEGGKGNQCSEVIRCVYGKQSQDLAEAQKVDYHQCFAGQQLHGKTFQYDLLEQCIISKECAGIR</sequence>
<accession>A0A7J6L5I2</accession>
<dbReference type="EMBL" id="JAAPAO010000734">
    <property type="protein sequence ID" value="KAF4654439.1"/>
    <property type="molecule type" value="Genomic_DNA"/>
</dbReference>
<proteinExistence type="predicted"/>
<dbReference type="Proteomes" id="UP000591131">
    <property type="component" value="Unassembled WGS sequence"/>
</dbReference>
<organism evidence="2 3">
    <name type="scientific">Perkinsus chesapeaki</name>
    <name type="common">Clam parasite</name>
    <name type="synonym">Perkinsus andrewsi</name>
    <dbReference type="NCBI Taxonomy" id="330153"/>
    <lineage>
        <taxon>Eukaryota</taxon>
        <taxon>Sar</taxon>
        <taxon>Alveolata</taxon>
        <taxon>Perkinsozoa</taxon>
        <taxon>Perkinsea</taxon>
        <taxon>Perkinsida</taxon>
        <taxon>Perkinsidae</taxon>
        <taxon>Perkinsus</taxon>
    </lineage>
</organism>
<evidence type="ECO:0000313" key="2">
    <source>
        <dbReference type="EMBL" id="KAF4654439.1"/>
    </source>
</evidence>
<evidence type="ECO:0000256" key="1">
    <source>
        <dbReference type="SAM" id="SignalP"/>
    </source>
</evidence>
<name>A0A7J6L5I2_PERCH</name>
<keyword evidence="1" id="KW-0732">Signal</keyword>
<keyword evidence="3" id="KW-1185">Reference proteome</keyword>
<dbReference type="OrthoDB" id="10269838at2759"/>
<gene>
    <name evidence="2" type="ORF">FOL47_009977</name>
</gene>
<dbReference type="AlphaFoldDB" id="A0A7J6L5I2"/>
<feature type="signal peptide" evidence="1">
    <location>
        <begin position="1"/>
        <end position="15"/>
    </location>
</feature>
<feature type="chain" id="PRO_5029716897" evidence="1">
    <location>
        <begin position="16"/>
        <end position="121"/>
    </location>
</feature>
<reference evidence="2 3" key="1">
    <citation type="submission" date="2020-04" db="EMBL/GenBank/DDBJ databases">
        <title>Perkinsus chesapeaki whole genome sequence.</title>
        <authorList>
            <person name="Bogema D.R."/>
        </authorList>
    </citation>
    <scope>NUCLEOTIDE SEQUENCE [LARGE SCALE GENOMIC DNA]</scope>
    <source>
        <strain evidence="2">ATCC PRA-425</strain>
    </source>
</reference>